<dbReference type="AlphaFoldDB" id="A0A7Y9KGC2"/>
<name>A0A7Y9KGC2_9ACTN</name>
<organism evidence="4 5">
    <name type="scientific">Actinomadura citrea</name>
    <dbReference type="NCBI Taxonomy" id="46158"/>
    <lineage>
        <taxon>Bacteria</taxon>
        <taxon>Bacillati</taxon>
        <taxon>Actinomycetota</taxon>
        <taxon>Actinomycetes</taxon>
        <taxon>Streptosporangiales</taxon>
        <taxon>Thermomonosporaceae</taxon>
        <taxon>Actinomadura</taxon>
    </lineage>
</organism>
<gene>
    <name evidence="4" type="ORF">BJ999_005154</name>
</gene>
<protein>
    <recommendedName>
        <fullName evidence="3">Tetracyclin repressor-like C-terminal domain-containing protein</fullName>
    </recommendedName>
</protein>
<dbReference type="Pfam" id="PF16859">
    <property type="entry name" value="TetR_C_11"/>
    <property type="match status" value="1"/>
</dbReference>
<keyword evidence="2" id="KW-0804">Transcription</keyword>
<accession>A0A7Y9KGC2</accession>
<keyword evidence="1" id="KW-0805">Transcription regulation</keyword>
<evidence type="ECO:0000259" key="3">
    <source>
        <dbReference type="Pfam" id="PF16859"/>
    </source>
</evidence>
<comment type="caution">
    <text evidence="4">The sequence shown here is derived from an EMBL/GenBank/DDBJ whole genome shotgun (WGS) entry which is preliminary data.</text>
</comment>
<keyword evidence="5" id="KW-1185">Reference proteome</keyword>
<feature type="domain" description="Tetracyclin repressor-like C-terminal" evidence="3">
    <location>
        <begin position="12"/>
        <end position="97"/>
    </location>
</feature>
<dbReference type="SUPFAM" id="SSF48498">
    <property type="entry name" value="Tetracyclin repressor-like, C-terminal domain"/>
    <property type="match status" value="1"/>
</dbReference>
<dbReference type="InterPro" id="IPR011075">
    <property type="entry name" value="TetR_C"/>
</dbReference>
<dbReference type="Proteomes" id="UP000591272">
    <property type="component" value="Unassembled WGS sequence"/>
</dbReference>
<evidence type="ECO:0000256" key="1">
    <source>
        <dbReference type="ARBA" id="ARBA00023015"/>
    </source>
</evidence>
<evidence type="ECO:0000313" key="5">
    <source>
        <dbReference type="Proteomes" id="UP000591272"/>
    </source>
</evidence>
<sequence>MLSSVLGARGTVASLLTTLMAEAQRDPAFAASFRTGFLARRRSLMRTLLDRAAARGDLAPNVDLDFIVELFYGALWYRLLADSGPIDQHFADQLTATLLVHLRPAPA</sequence>
<proteinExistence type="predicted"/>
<dbReference type="InterPro" id="IPR036271">
    <property type="entry name" value="Tet_transcr_reg_TetR-rel_C_sf"/>
</dbReference>
<dbReference type="Gene3D" id="1.10.357.10">
    <property type="entry name" value="Tetracycline Repressor, domain 2"/>
    <property type="match status" value="1"/>
</dbReference>
<reference evidence="4 5" key="1">
    <citation type="submission" date="2020-07" db="EMBL/GenBank/DDBJ databases">
        <title>Sequencing the genomes of 1000 actinobacteria strains.</title>
        <authorList>
            <person name="Klenk H.-P."/>
        </authorList>
    </citation>
    <scope>NUCLEOTIDE SEQUENCE [LARGE SCALE GENOMIC DNA]</scope>
    <source>
        <strain evidence="4 5">DSM 43461</strain>
    </source>
</reference>
<evidence type="ECO:0000313" key="4">
    <source>
        <dbReference type="EMBL" id="NYE14858.1"/>
    </source>
</evidence>
<evidence type="ECO:0000256" key="2">
    <source>
        <dbReference type="ARBA" id="ARBA00023163"/>
    </source>
</evidence>
<dbReference type="EMBL" id="JACCBT010000001">
    <property type="protein sequence ID" value="NYE14858.1"/>
    <property type="molecule type" value="Genomic_DNA"/>
</dbReference>